<reference evidence="1 2" key="1">
    <citation type="submission" date="2018-02" db="EMBL/GenBank/DDBJ databases">
        <title>The genomes of Aspergillus section Nigri reveals drivers in fungal speciation.</title>
        <authorList>
            <consortium name="DOE Joint Genome Institute"/>
            <person name="Vesth T.C."/>
            <person name="Nybo J."/>
            <person name="Theobald S."/>
            <person name="Brandl J."/>
            <person name="Frisvad J.C."/>
            <person name="Nielsen K.F."/>
            <person name="Lyhne E.K."/>
            <person name="Kogle M.E."/>
            <person name="Kuo A."/>
            <person name="Riley R."/>
            <person name="Clum A."/>
            <person name="Nolan M."/>
            <person name="Lipzen A."/>
            <person name="Salamov A."/>
            <person name="Henrissat B."/>
            <person name="Wiebenga A."/>
            <person name="De vries R.P."/>
            <person name="Grigoriev I.V."/>
            <person name="Mortensen U.H."/>
            <person name="Andersen M.R."/>
            <person name="Baker S.E."/>
        </authorList>
    </citation>
    <scope>NUCLEOTIDE SEQUENCE [LARGE SCALE GENOMIC DNA]</scope>
    <source>
        <strain evidence="1 2">CBS 707.79</strain>
    </source>
</reference>
<dbReference type="VEuPathDB" id="FungiDB:BO71DRAFT_418878"/>
<evidence type="ECO:0000313" key="2">
    <source>
        <dbReference type="Proteomes" id="UP000247810"/>
    </source>
</evidence>
<protein>
    <submittedName>
        <fullName evidence="1">Uncharacterized protein</fullName>
    </submittedName>
</protein>
<gene>
    <name evidence="1" type="ORF">BO71DRAFT_418878</name>
</gene>
<keyword evidence="2" id="KW-1185">Reference proteome</keyword>
<dbReference type="STRING" id="1448320.A0A319DCF2"/>
<proteinExistence type="predicted"/>
<organism evidence="1 2">
    <name type="scientific">Aspergillus ellipticus CBS 707.79</name>
    <dbReference type="NCBI Taxonomy" id="1448320"/>
    <lineage>
        <taxon>Eukaryota</taxon>
        <taxon>Fungi</taxon>
        <taxon>Dikarya</taxon>
        <taxon>Ascomycota</taxon>
        <taxon>Pezizomycotina</taxon>
        <taxon>Eurotiomycetes</taxon>
        <taxon>Eurotiomycetidae</taxon>
        <taxon>Eurotiales</taxon>
        <taxon>Aspergillaceae</taxon>
        <taxon>Aspergillus</taxon>
        <taxon>Aspergillus subgen. Circumdati</taxon>
    </lineage>
</organism>
<accession>A0A319DCF2</accession>
<dbReference type="EMBL" id="KZ825860">
    <property type="protein sequence ID" value="PYH95075.1"/>
    <property type="molecule type" value="Genomic_DNA"/>
</dbReference>
<evidence type="ECO:0000313" key="1">
    <source>
        <dbReference type="EMBL" id="PYH95075.1"/>
    </source>
</evidence>
<dbReference type="Proteomes" id="UP000247810">
    <property type="component" value="Unassembled WGS sequence"/>
</dbReference>
<dbReference type="OrthoDB" id="4483868at2759"/>
<sequence>MLQLTDAAHAGQIAELPKVIELEIIRNKASSLKSHGLSIEDRKTEETPNDRETSVTKWRRTRARTAYRTIQDANEHLFLAVILSITPTQCAQKKFDKVLEQLIRLNYEEFYFTLDPETKSFLETIAAEQGFAGNRRYLAFMKSLFPRIEPRRIQFAYSLVRRDDIPSFLEKMMEGIVSSQEWAKEESQGGNTTGCLTIIIPTNEHEDGSCNIRVNRKLLMQAIHDFRMTSLKLE</sequence>
<name>A0A319DCF2_9EURO</name>
<dbReference type="AlphaFoldDB" id="A0A319DCF2"/>